<protein>
    <submittedName>
        <fullName evidence="1">Uncharacterized protein</fullName>
    </submittedName>
</protein>
<name>A0ABX7IB19_9BACT</name>
<dbReference type="EMBL" id="CP056775">
    <property type="protein sequence ID" value="QRR02136.1"/>
    <property type="molecule type" value="Genomic_DNA"/>
</dbReference>
<reference evidence="1 2" key="1">
    <citation type="submission" date="2020-06" db="EMBL/GenBank/DDBJ databases">
        <title>Dyadobacter sandarakinus sp. nov., isolated from the soil of the Arctic Yellow River Station.</title>
        <authorList>
            <person name="Zhang Y."/>
            <person name="Peng F."/>
        </authorList>
    </citation>
    <scope>NUCLEOTIDE SEQUENCE [LARGE SCALE GENOMIC DNA]</scope>
    <source>
        <strain evidence="1 2">Q3-56</strain>
    </source>
</reference>
<proteinExistence type="predicted"/>
<keyword evidence="2" id="KW-1185">Reference proteome</keyword>
<organism evidence="1 2">
    <name type="scientific">Dyadobacter sandarakinus</name>
    <dbReference type="NCBI Taxonomy" id="2747268"/>
    <lineage>
        <taxon>Bacteria</taxon>
        <taxon>Pseudomonadati</taxon>
        <taxon>Bacteroidota</taxon>
        <taxon>Cytophagia</taxon>
        <taxon>Cytophagales</taxon>
        <taxon>Spirosomataceae</taxon>
        <taxon>Dyadobacter</taxon>
    </lineage>
</organism>
<dbReference type="RefSeq" id="WP_204656704.1">
    <property type="nucleotide sequence ID" value="NZ_CP056775.1"/>
</dbReference>
<evidence type="ECO:0000313" key="1">
    <source>
        <dbReference type="EMBL" id="QRR02136.1"/>
    </source>
</evidence>
<accession>A0ABX7IB19</accession>
<gene>
    <name evidence="1" type="ORF">HWI92_15095</name>
</gene>
<dbReference type="Proteomes" id="UP000612680">
    <property type="component" value="Chromosome"/>
</dbReference>
<evidence type="ECO:0000313" key="2">
    <source>
        <dbReference type="Proteomes" id="UP000612680"/>
    </source>
</evidence>
<dbReference type="PROSITE" id="PS51257">
    <property type="entry name" value="PROKAR_LIPOPROTEIN"/>
    <property type="match status" value="1"/>
</dbReference>
<sequence>MKKAFLLAIAPFCFLLSCQSEDIVLKEGAASSRSGLVSEGDASLPAQAVGSDPNFIEPIDPEGGGGAGGDINFILPTSPTIDNGNPLIIGGKAGAAFTQSGSPDGEMILFATAEPSIPRPLTIMSNARGLKMGVSFIYNGLRHIVRFYHSVATYNGGIYFWTEAQPVQVLIGTLQNLPKWQPSVWSNSGQLVKPSQWALYNGPVGESNGQLAISELSVNAQGKVTLKAVLTMPGKTIPINYVNWNRWE</sequence>